<sequence>MAVFRKLLVSFAIFALNGIVEASPADSSQTARAEAGGVAVNVNGDGNVVTVSLADPQVKVIVKRLMSVSLRMQKSQRANDETLATLGRQIAEVQRAVATMVAASRQPDDDPAGRAAVDALMTGDTRPSQDFLRRQEVDALNRAGQKGAVGTDGVQAASNFASEQAALLSISNISDALQVYQRAVDYQPDDPWTLMRLGDAQVTAGKTSAALSTFERAVELIKPKLSSSNRYSSHTMAAALLRIGDVLAMKGENKSALDHYQDALNLNAKSTDANVDGIGVMRNRATLYQHMGDIFVQQREYQQAMDAYQTSLSIRQTAADTHSNELLVVLGLSSTCQKVGDLFDKKQDYANALAYYQKAIDAGGKLSSTDADSSIWKANLASIHQRTANVLIDQHKRNVAFDHIRMAVDLRVQLVSEDSANLQWKQELAFSKMKLGDLLFAERNYGRALDAYREAHALYKDVAEADTDNSDRIRWLAVSLRKKGLALTVEGEYAAALDDLGTAVFLDQKLVDHDEGNAVWQTDLALARWRLAAVESGQSVETRIDLLQRSLKALESLQRHNKLAPDDQKYPGMVSRDLSNLMH</sequence>
<dbReference type="PROSITE" id="PS50005">
    <property type="entry name" value="TPR"/>
    <property type="match status" value="3"/>
</dbReference>
<evidence type="ECO:0000256" key="4">
    <source>
        <dbReference type="SAM" id="SignalP"/>
    </source>
</evidence>
<feature type="repeat" description="TPR" evidence="3">
    <location>
        <begin position="157"/>
        <end position="190"/>
    </location>
</feature>
<reference evidence="5 8" key="3">
    <citation type="submission" date="2024-01" db="EMBL/GenBank/DDBJ databases">
        <title>The diversity of rhizobia nodulating Mimosa spp. in eleven states of Brazil covering several biomes is determined by host plant, location, and edaphic factors.</title>
        <authorList>
            <person name="Rouws L."/>
            <person name="Barauna A."/>
            <person name="Beukes C."/>
            <person name="De Faria S.M."/>
            <person name="Gross E."/>
            <person name="Dos Reis Junior F.B."/>
            <person name="Simon M."/>
            <person name="Maluk M."/>
            <person name="Odee D.W."/>
            <person name="Kenicer G."/>
            <person name="Young J.P.W."/>
            <person name="Reis V.M."/>
            <person name="Zilli J."/>
            <person name="James E.K."/>
        </authorList>
    </citation>
    <scope>NUCLEOTIDE SEQUENCE [LARGE SCALE GENOMIC DNA]</scope>
    <source>
        <strain evidence="5 8">JHI1651</strain>
    </source>
</reference>
<dbReference type="Proteomes" id="UP001462961">
    <property type="component" value="Unassembled WGS sequence"/>
</dbReference>
<keyword evidence="8" id="KW-1185">Reference proteome</keyword>
<evidence type="ECO:0000313" key="8">
    <source>
        <dbReference type="Proteomes" id="UP001462961"/>
    </source>
</evidence>
<evidence type="ECO:0000313" key="6">
    <source>
        <dbReference type="EMBL" id="QLB67429.1"/>
    </source>
</evidence>
<reference evidence="6" key="2">
    <citation type="submission" date="2016-06" db="EMBL/GenBank/DDBJ databases">
        <authorList>
            <person name="Huang P."/>
            <person name="Jiang X."/>
            <person name="Liu X."/>
        </authorList>
    </citation>
    <scope>NUCLEOTIDE SEQUENCE</scope>
    <source>
        <strain evidence="6">852011</strain>
        <plasmid evidence="6">unnamed</plasmid>
    </source>
</reference>
<feature type="repeat" description="TPR" evidence="3">
    <location>
        <begin position="237"/>
        <end position="270"/>
    </location>
</feature>
<feature type="signal peptide" evidence="4">
    <location>
        <begin position="1"/>
        <end position="22"/>
    </location>
</feature>
<keyword evidence="2 3" id="KW-0802">TPR repeat</keyword>
<reference evidence="6 7" key="1">
    <citation type="journal article" date="2014" name="Genome Announc.">
        <title>Draft Genome Sequence of the Haloacid-Degrading Burkholderia caribensis Strain MBA4.</title>
        <authorList>
            <person name="Pan Y."/>
            <person name="Kong K.F."/>
            <person name="Tsang J.S."/>
        </authorList>
    </citation>
    <scope>NUCLEOTIDE SEQUENCE [LARGE SCALE GENOMIC DNA]</scope>
    <source>
        <strain evidence="6 7">852011</strain>
    </source>
</reference>
<evidence type="ECO:0000313" key="5">
    <source>
        <dbReference type="EMBL" id="MEO1753718.1"/>
    </source>
</evidence>
<evidence type="ECO:0000256" key="3">
    <source>
        <dbReference type="PROSITE-ProRule" id="PRU00339"/>
    </source>
</evidence>
<name>A0A9Q6WQZ4_9BURK</name>
<dbReference type="InterPro" id="IPR019734">
    <property type="entry name" value="TPR_rpt"/>
</dbReference>
<gene>
    <name evidence="6" type="ORF">A9O66_33880</name>
    <name evidence="5" type="ORF">VOI32_07260</name>
</gene>
<accession>A0A9Q6WQZ4</accession>
<evidence type="ECO:0000313" key="7">
    <source>
        <dbReference type="Proteomes" id="UP000509548"/>
    </source>
</evidence>
<dbReference type="PANTHER" id="PTHR44858:SF1">
    <property type="entry name" value="UDP-N-ACETYLGLUCOSAMINE--PEPTIDE N-ACETYLGLUCOSAMINYLTRANSFERASE SPINDLY-RELATED"/>
    <property type="match status" value="1"/>
</dbReference>
<keyword evidence="6" id="KW-0614">Plasmid</keyword>
<dbReference type="EMBL" id="CP015960">
    <property type="protein sequence ID" value="QLB67429.1"/>
    <property type="molecule type" value="Genomic_DNA"/>
</dbReference>
<dbReference type="EMBL" id="JAYLVJ010000007">
    <property type="protein sequence ID" value="MEO1753718.1"/>
    <property type="molecule type" value="Genomic_DNA"/>
</dbReference>
<keyword evidence="1" id="KW-0677">Repeat</keyword>
<dbReference type="Pfam" id="PF13181">
    <property type="entry name" value="TPR_8"/>
    <property type="match status" value="2"/>
</dbReference>
<dbReference type="AlphaFoldDB" id="A0A9Q6WQZ4"/>
<protein>
    <submittedName>
        <fullName evidence="5">Tetratricopeptide repeat protein</fullName>
    </submittedName>
</protein>
<dbReference type="Gene3D" id="1.25.40.10">
    <property type="entry name" value="Tetratricopeptide repeat domain"/>
    <property type="match status" value="3"/>
</dbReference>
<evidence type="ECO:0000256" key="1">
    <source>
        <dbReference type="ARBA" id="ARBA00022737"/>
    </source>
</evidence>
<organism evidence="6 7">
    <name type="scientific">Paraburkholderia caribensis</name>
    <dbReference type="NCBI Taxonomy" id="75105"/>
    <lineage>
        <taxon>Bacteria</taxon>
        <taxon>Pseudomonadati</taxon>
        <taxon>Pseudomonadota</taxon>
        <taxon>Betaproteobacteria</taxon>
        <taxon>Burkholderiales</taxon>
        <taxon>Burkholderiaceae</taxon>
        <taxon>Paraburkholderia</taxon>
    </lineage>
</organism>
<geneLocation type="plasmid" evidence="6">
    <name>unnamed</name>
</geneLocation>
<dbReference type="Pfam" id="PF13432">
    <property type="entry name" value="TPR_16"/>
    <property type="match status" value="1"/>
</dbReference>
<dbReference type="SUPFAM" id="SSF48452">
    <property type="entry name" value="TPR-like"/>
    <property type="match status" value="2"/>
</dbReference>
<dbReference type="InterPro" id="IPR050498">
    <property type="entry name" value="Ycf3"/>
</dbReference>
<dbReference type="InterPro" id="IPR011990">
    <property type="entry name" value="TPR-like_helical_dom_sf"/>
</dbReference>
<dbReference type="Proteomes" id="UP000509548">
    <property type="component" value="Plasmid unnamed"/>
</dbReference>
<evidence type="ECO:0000256" key="2">
    <source>
        <dbReference type="ARBA" id="ARBA00022803"/>
    </source>
</evidence>
<dbReference type="RefSeq" id="WP_107201137.1">
    <property type="nucleotide sequence ID" value="NZ_CP015960.1"/>
</dbReference>
<feature type="repeat" description="TPR" evidence="3">
    <location>
        <begin position="285"/>
        <end position="318"/>
    </location>
</feature>
<feature type="chain" id="PRO_5040113041" evidence="4">
    <location>
        <begin position="23"/>
        <end position="583"/>
    </location>
</feature>
<dbReference type="PANTHER" id="PTHR44858">
    <property type="entry name" value="TETRATRICOPEPTIDE REPEAT PROTEIN 6"/>
    <property type="match status" value="1"/>
</dbReference>
<proteinExistence type="predicted"/>
<geneLocation type="plasmid" evidence="7"/>
<dbReference type="SMART" id="SM00028">
    <property type="entry name" value="TPR"/>
    <property type="match status" value="7"/>
</dbReference>
<keyword evidence="4" id="KW-0732">Signal</keyword>